<evidence type="ECO:0000313" key="1">
    <source>
        <dbReference type="EMBL" id="MED5052700.1"/>
    </source>
</evidence>
<evidence type="ECO:0000313" key="2">
    <source>
        <dbReference type="Proteomes" id="UP001339962"/>
    </source>
</evidence>
<gene>
    <name evidence="1" type="ORF">P9850_12830</name>
</gene>
<accession>A0ABD5IWJ1</accession>
<proteinExistence type="predicted"/>
<dbReference type="Proteomes" id="UP001339962">
    <property type="component" value="Unassembled WGS sequence"/>
</dbReference>
<protein>
    <submittedName>
        <fullName evidence="1">Uncharacterized protein</fullName>
    </submittedName>
</protein>
<dbReference type="AlphaFoldDB" id="A0ABD5IWJ1"/>
<reference evidence="1 2" key="1">
    <citation type="submission" date="2023-03" db="EMBL/GenBank/DDBJ databases">
        <title>Bacillus Genome Sequencing.</title>
        <authorList>
            <person name="Dunlap C."/>
        </authorList>
    </citation>
    <scope>NUCLEOTIDE SEQUENCE [LARGE SCALE GENOMIC DNA]</scope>
    <source>
        <strain evidence="1 2">NRS-38</strain>
    </source>
</reference>
<comment type="caution">
    <text evidence="1">The sequence shown here is derived from an EMBL/GenBank/DDBJ whole genome shotgun (WGS) entry which is preliminary data.</text>
</comment>
<dbReference type="EMBL" id="JARTLI010000029">
    <property type="protein sequence ID" value="MED5052700.1"/>
    <property type="molecule type" value="Genomic_DNA"/>
</dbReference>
<dbReference type="RefSeq" id="WP_328218966.1">
    <property type="nucleotide sequence ID" value="NZ_JARTLI010000029.1"/>
</dbReference>
<organism evidence="1 2">
    <name type="scientific">Anoxybacteroides rupiense</name>
    <dbReference type="NCBI Taxonomy" id="311460"/>
    <lineage>
        <taxon>Bacteria</taxon>
        <taxon>Bacillati</taxon>
        <taxon>Bacillota</taxon>
        <taxon>Bacilli</taxon>
        <taxon>Bacillales</taxon>
        <taxon>Anoxybacillaceae</taxon>
        <taxon>Anoxybacteroides</taxon>
    </lineage>
</organism>
<name>A0ABD5IWJ1_9BACL</name>
<sequence length="118" mass="13345">MRTIQIGEKQIGLKATPLALLYYRQEFKSDLIGDLLKMQALANDPSALDSIVILQIAWAMNKAAEHGNSKPFPHFEAWLGQFEYFDFSDPDTMMKIMEEAKEGFFRRGGGRAKPANGY</sequence>